<dbReference type="VEuPathDB" id="FungiDB:TSTA_116760"/>
<accession>B8MBM3</accession>
<dbReference type="OrthoDB" id="5281072at2759"/>
<dbReference type="HOGENOM" id="CLU_101889_1_0_1"/>
<dbReference type="OMA" id="TVRWNEY"/>
<organism evidence="4 5">
    <name type="scientific">Talaromyces stipitatus (strain ATCC 10500 / CBS 375.48 / QM 6759 / NRRL 1006)</name>
    <name type="common">Penicillium stipitatum</name>
    <dbReference type="NCBI Taxonomy" id="441959"/>
    <lineage>
        <taxon>Eukaryota</taxon>
        <taxon>Fungi</taxon>
        <taxon>Dikarya</taxon>
        <taxon>Ascomycota</taxon>
        <taxon>Pezizomycotina</taxon>
        <taxon>Eurotiomycetes</taxon>
        <taxon>Eurotiomycetidae</taxon>
        <taxon>Eurotiales</taxon>
        <taxon>Trichocomaceae</taxon>
        <taxon>Talaromyces</taxon>
        <taxon>Talaromyces sect. Talaromyces</taxon>
    </lineage>
</organism>
<sequence>MKAQISSGVSSSVFSPTFDLNVYSKFVTVSGSIDLCRRRYLVSTFVNISKRKYLQGFSMAPSLTKDVEPSKFVSSGKPNLDISFQDFLELSKVVFDWADSYDSKDWDRLRGIIAPTLTVDYTQIGLARWDSITANEYMKMITDPSFLGDPTVKTQHLLGQTWWEKISDTEVVGHHQLRAAHQVYTDIDLKTVKVKGHGHATNEHYYRKVDGVWKFAGLKPTVRWNEYQFEDVFKACRH</sequence>
<dbReference type="InterPro" id="IPR032710">
    <property type="entry name" value="NTF2-like_dom_sf"/>
</dbReference>
<dbReference type="GeneID" id="8102068"/>
<dbReference type="SUPFAM" id="SSF54427">
    <property type="entry name" value="NTF2-like"/>
    <property type="match status" value="1"/>
</dbReference>
<gene>
    <name evidence="4" type="ORF">TSTA_116760</name>
</gene>
<dbReference type="RefSeq" id="XP_002481879.1">
    <property type="nucleotide sequence ID" value="XM_002481834.1"/>
</dbReference>
<evidence type="ECO:0000256" key="1">
    <source>
        <dbReference type="ARBA" id="ARBA00008584"/>
    </source>
</evidence>
<dbReference type="STRING" id="441959.B8MBM3"/>
<proteinExistence type="inferred from homology"/>
<keyword evidence="2" id="KW-0456">Lyase</keyword>
<dbReference type="Pfam" id="PF02982">
    <property type="entry name" value="Scytalone_dh"/>
    <property type="match status" value="1"/>
</dbReference>
<dbReference type="eggNOG" id="ENOG502SNND">
    <property type="taxonomic scope" value="Eukaryota"/>
</dbReference>
<dbReference type="FunFam" id="3.10.450.50:FF:000030">
    <property type="entry name" value="Conidial pigment biosynthesis scytalone dehydratase Arp1"/>
    <property type="match status" value="1"/>
</dbReference>
<comment type="similarity">
    <text evidence="1">Belongs to the scytalone dehydratase family.</text>
</comment>
<keyword evidence="5" id="KW-1185">Reference proteome</keyword>
<dbReference type="PhylomeDB" id="B8MBM3"/>
<dbReference type="Proteomes" id="UP000001745">
    <property type="component" value="Unassembled WGS sequence"/>
</dbReference>
<protein>
    <submittedName>
        <fullName evidence="4">Conidial pigment biosynthesis scytalone dehydratase Arp1</fullName>
    </submittedName>
</protein>
<evidence type="ECO:0000256" key="2">
    <source>
        <dbReference type="ARBA" id="ARBA00023239"/>
    </source>
</evidence>
<reference evidence="5" key="1">
    <citation type="journal article" date="2015" name="Genome Announc.">
        <title>Genome sequence of the AIDS-associated pathogen Penicillium marneffei (ATCC18224) and its near taxonomic relative Talaromyces stipitatus (ATCC10500).</title>
        <authorList>
            <person name="Nierman W.C."/>
            <person name="Fedorova-Abrams N.D."/>
            <person name="Andrianopoulos A."/>
        </authorList>
    </citation>
    <scope>NUCLEOTIDE SEQUENCE [LARGE SCALE GENOMIC DNA]</scope>
    <source>
        <strain evidence="5">ATCC 10500 / CBS 375.48 / QM 6759 / NRRL 1006</strain>
    </source>
</reference>
<evidence type="ECO:0000313" key="4">
    <source>
        <dbReference type="EMBL" id="EED17887.1"/>
    </source>
</evidence>
<dbReference type="EMBL" id="EQ962655">
    <property type="protein sequence ID" value="EED17887.1"/>
    <property type="molecule type" value="Genomic_DNA"/>
</dbReference>
<evidence type="ECO:0000313" key="5">
    <source>
        <dbReference type="Proteomes" id="UP000001745"/>
    </source>
</evidence>
<name>B8MBM3_TALSN</name>
<dbReference type="AlphaFoldDB" id="B8MBM3"/>
<dbReference type="InterPro" id="IPR049884">
    <property type="entry name" value="Scytalone_dh"/>
</dbReference>
<dbReference type="GO" id="GO:0016829">
    <property type="term" value="F:lyase activity"/>
    <property type="evidence" value="ECO:0007669"/>
    <property type="project" value="UniProtKB-KW"/>
</dbReference>
<dbReference type="Gene3D" id="3.10.450.50">
    <property type="match status" value="1"/>
</dbReference>
<dbReference type="InParanoid" id="B8MBM3"/>
<feature type="domain" description="Scytalone dehydratase-like" evidence="3">
    <location>
        <begin position="82"/>
        <end position="237"/>
    </location>
</feature>
<evidence type="ECO:0000259" key="3">
    <source>
        <dbReference type="Pfam" id="PF02982"/>
    </source>
</evidence>